<feature type="transmembrane region" description="Helical" evidence="5">
    <location>
        <begin position="81"/>
        <end position="101"/>
    </location>
</feature>
<proteinExistence type="predicted"/>
<evidence type="ECO:0000256" key="3">
    <source>
        <dbReference type="ARBA" id="ARBA00022989"/>
    </source>
</evidence>
<feature type="transmembrane region" description="Helical" evidence="5">
    <location>
        <begin position="48"/>
        <end position="69"/>
    </location>
</feature>
<feature type="transmembrane region" description="Helical" evidence="5">
    <location>
        <begin position="310"/>
        <end position="332"/>
    </location>
</feature>
<comment type="caution">
    <text evidence="7">The sequence shown here is derived from an EMBL/GenBank/DDBJ whole genome shotgun (WGS) entry which is preliminary data.</text>
</comment>
<dbReference type="PANTHER" id="PTHR23542:SF1">
    <property type="entry name" value="MAJOR FACILITATOR SUPERFAMILY (MFS) PROFILE DOMAIN-CONTAINING PROTEIN"/>
    <property type="match status" value="1"/>
</dbReference>
<feature type="transmembrane region" description="Helical" evidence="5">
    <location>
        <begin position="287"/>
        <end position="304"/>
    </location>
</feature>
<evidence type="ECO:0000313" key="8">
    <source>
        <dbReference type="Proteomes" id="UP000269438"/>
    </source>
</evidence>
<dbReference type="Gene3D" id="1.20.1250.20">
    <property type="entry name" value="MFS general substrate transporter like domains"/>
    <property type="match status" value="2"/>
</dbReference>
<evidence type="ECO:0000256" key="1">
    <source>
        <dbReference type="ARBA" id="ARBA00004651"/>
    </source>
</evidence>
<accession>A0A3L7AT32</accession>
<comment type="subcellular location">
    <subcellularLocation>
        <location evidence="1">Cell membrane</location>
        <topology evidence="1">Multi-pass membrane protein</topology>
    </subcellularLocation>
</comment>
<feature type="transmembrane region" description="Helical" evidence="5">
    <location>
        <begin position="344"/>
        <end position="367"/>
    </location>
</feature>
<keyword evidence="8" id="KW-1185">Reference proteome</keyword>
<keyword evidence="4 5" id="KW-0472">Membrane</keyword>
<evidence type="ECO:0000313" key="7">
    <source>
        <dbReference type="EMBL" id="RLP83284.1"/>
    </source>
</evidence>
<name>A0A3L7AT32_9MICO</name>
<dbReference type="GO" id="GO:0005886">
    <property type="term" value="C:plasma membrane"/>
    <property type="evidence" value="ECO:0007669"/>
    <property type="project" value="UniProtKB-SubCell"/>
</dbReference>
<sequence>MSSPSHTYTTVLRTPHVARSFLPSILGRLSLATSGLALVLLLEHSSGSFAIAGAITAVLGIANVVATPIRARLIDRHGQTRVLAALGLTHAASLVALGVLVDAGLPTLVVVALISGASSPPFGASMRVLWSTALPAGPGRSRGFSLDAVAEEVTFAIGPLLVALLAVLVEPFTSLMFSAGCVALGTLLFVLSPLSRRQLGSREHGAEAGTSRARSPLRSPGFPVVVVAMIAPGIILGCIEIAAPAIARTESHTMLAGILLALFAGASAVGGLLYGRLSLRPRLERQLLALVILLVIASAVSGLIGGTLAALIGFAVSGLFLAPLLILGYLAADARTDPRVRTEASSWINTAVNLGASLGAALFGALVDPTSPGIALALSAALALAIALVCAPRLLGGQRIGTNS</sequence>
<feature type="transmembrane region" description="Helical" evidence="5">
    <location>
        <begin position="175"/>
        <end position="194"/>
    </location>
</feature>
<evidence type="ECO:0000259" key="6">
    <source>
        <dbReference type="PROSITE" id="PS50850"/>
    </source>
</evidence>
<organism evidence="7 8">
    <name type="scientific">Mycetocola lacteus</name>
    <dbReference type="NCBI Taxonomy" id="76637"/>
    <lineage>
        <taxon>Bacteria</taxon>
        <taxon>Bacillati</taxon>
        <taxon>Actinomycetota</taxon>
        <taxon>Actinomycetes</taxon>
        <taxon>Micrococcales</taxon>
        <taxon>Microbacteriaceae</taxon>
        <taxon>Mycetocola</taxon>
    </lineage>
</organism>
<evidence type="ECO:0000256" key="4">
    <source>
        <dbReference type="ARBA" id="ARBA00023136"/>
    </source>
</evidence>
<dbReference type="GO" id="GO:0022857">
    <property type="term" value="F:transmembrane transporter activity"/>
    <property type="evidence" value="ECO:0007669"/>
    <property type="project" value="InterPro"/>
</dbReference>
<feature type="transmembrane region" description="Helical" evidence="5">
    <location>
        <begin position="222"/>
        <end position="247"/>
    </location>
</feature>
<dbReference type="InterPro" id="IPR036259">
    <property type="entry name" value="MFS_trans_sf"/>
</dbReference>
<reference evidence="7 8" key="1">
    <citation type="submission" date="2018-10" db="EMBL/GenBank/DDBJ databases">
        <authorList>
            <person name="Li J."/>
        </authorList>
    </citation>
    <scope>NUCLEOTIDE SEQUENCE [LARGE SCALE GENOMIC DNA]</scope>
    <source>
        <strain evidence="7 8">JCM 11654</strain>
    </source>
</reference>
<feature type="domain" description="Major facilitator superfamily (MFS) profile" evidence="6">
    <location>
        <begin position="1"/>
        <end position="197"/>
    </location>
</feature>
<dbReference type="SUPFAM" id="SSF103473">
    <property type="entry name" value="MFS general substrate transporter"/>
    <property type="match status" value="1"/>
</dbReference>
<evidence type="ECO:0000256" key="5">
    <source>
        <dbReference type="SAM" id="Phobius"/>
    </source>
</evidence>
<dbReference type="AlphaFoldDB" id="A0A3L7AT32"/>
<dbReference type="EMBL" id="RCUY01000005">
    <property type="protein sequence ID" value="RLP83284.1"/>
    <property type="molecule type" value="Genomic_DNA"/>
</dbReference>
<feature type="domain" description="Major facilitator superfamily (MFS) profile" evidence="6">
    <location>
        <begin position="221"/>
        <end position="404"/>
    </location>
</feature>
<dbReference type="Proteomes" id="UP000269438">
    <property type="component" value="Unassembled WGS sequence"/>
</dbReference>
<dbReference type="InterPro" id="IPR011701">
    <property type="entry name" value="MFS"/>
</dbReference>
<protein>
    <submittedName>
        <fullName evidence="7">MFS transporter</fullName>
    </submittedName>
</protein>
<keyword evidence="3 5" id="KW-1133">Transmembrane helix</keyword>
<keyword evidence="2 5" id="KW-0812">Transmembrane</keyword>
<gene>
    <name evidence="7" type="ORF">D9V34_08650</name>
</gene>
<feature type="transmembrane region" description="Helical" evidence="5">
    <location>
        <begin position="373"/>
        <end position="395"/>
    </location>
</feature>
<dbReference type="Pfam" id="PF07690">
    <property type="entry name" value="MFS_1"/>
    <property type="match status" value="1"/>
</dbReference>
<dbReference type="InterPro" id="IPR020846">
    <property type="entry name" value="MFS_dom"/>
</dbReference>
<feature type="transmembrane region" description="Helical" evidence="5">
    <location>
        <begin position="253"/>
        <end position="275"/>
    </location>
</feature>
<dbReference type="PANTHER" id="PTHR23542">
    <property type="match status" value="1"/>
</dbReference>
<evidence type="ECO:0000256" key="2">
    <source>
        <dbReference type="ARBA" id="ARBA00022692"/>
    </source>
</evidence>
<dbReference type="OrthoDB" id="4116926at2"/>
<dbReference type="PROSITE" id="PS50850">
    <property type="entry name" value="MFS"/>
    <property type="match status" value="2"/>
</dbReference>
<feature type="transmembrane region" description="Helical" evidence="5">
    <location>
        <begin position="21"/>
        <end position="42"/>
    </location>
</feature>